<feature type="region of interest" description="Disordered" evidence="1">
    <location>
        <begin position="1"/>
        <end position="89"/>
    </location>
</feature>
<proteinExistence type="predicted"/>
<feature type="compositionally biased region" description="Basic and acidic residues" evidence="1">
    <location>
        <begin position="77"/>
        <end position="89"/>
    </location>
</feature>
<comment type="caution">
    <text evidence="2">The sequence shown here is derived from an EMBL/GenBank/DDBJ whole genome shotgun (WGS) entry which is preliminary data.</text>
</comment>
<sequence length="89" mass="9846">MAKTPAESEKTEGTLSKRHKGARCMSTARTKDVQAKDKPAQAKQSAKNKSAAKDKLPVKKRKRDSTESSSGSSKRARLTDQDPELLYKR</sequence>
<name>A0ABD3FK75_9STRA</name>
<dbReference type="AlphaFoldDB" id="A0ABD3FK75"/>
<evidence type="ECO:0000313" key="3">
    <source>
        <dbReference type="Proteomes" id="UP001632037"/>
    </source>
</evidence>
<evidence type="ECO:0000256" key="1">
    <source>
        <dbReference type="SAM" id="MobiDB-lite"/>
    </source>
</evidence>
<organism evidence="2 3">
    <name type="scientific">Phytophthora oleae</name>
    <dbReference type="NCBI Taxonomy" id="2107226"/>
    <lineage>
        <taxon>Eukaryota</taxon>
        <taxon>Sar</taxon>
        <taxon>Stramenopiles</taxon>
        <taxon>Oomycota</taxon>
        <taxon>Peronosporomycetes</taxon>
        <taxon>Peronosporales</taxon>
        <taxon>Peronosporaceae</taxon>
        <taxon>Phytophthora</taxon>
    </lineage>
</organism>
<accession>A0ABD3FK75</accession>
<feature type="compositionally biased region" description="Basic and acidic residues" evidence="1">
    <location>
        <begin position="29"/>
        <end position="40"/>
    </location>
</feature>
<gene>
    <name evidence="2" type="ORF">V7S43_008496</name>
</gene>
<evidence type="ECO:0000313" key="2">
    <source>
        <dbReference type="EMBL" id="KAL3666245.1"/>
    </source>
</evidence>
<feature type="compositionally biased region" description="Basic and acidic residues" evidence="1">
    <location>
        <begin position="1"/>
        <end position="12"/>
    </location>
</feature>
<protein>
    <submittedName>
        <fullName evidence="2">Uncharacterized protein</fullName>
    </submittedName>
</protein>
<dbReference type="Proteomes" id="UP001632037">
    <property type="component" value="Unassembled WGS sequence"/>
</dbReference>
<reference evidence="2 3" key="1">
    <citation type="submission" date="2024-09" db="EMBL/GenBank/DDBJ databases">
        <title>Genome sequencing and assembly of Phytophthora oleae, isolate VK10A, causative agent of rot of olive drupes.</title>
        <authorList>
            <person name="Conti Taguali S."/>
            <person name="Riolo M."/>
            <person name="La Spada F."/>
            <person name="Cacciola S.O."/>
            <person name="Dionisio G."/>
        </authorList>
    </citation>
    <scope>NUCLEOTIDE SEQUENCE [LARGE SCALE GENOMIC DNA]</scope>
    <source>
        <strain evidence="2 3">VK10A</strain>
    </source>
</reference>
<keyword evidence="3" id="KW-1185">Reference proteome</keyword>
<dbReference type="EMBL" id="JBIMZQ010000017">
    <property type="protein sequence ID" value="KAL3666245.1"/>
    <property type="molecule type" value="Genomic_DNA"/>
</dbReference>